<keyword evidence="1" id="KW-1133">Transmembrane helix</keyword>
<evidence type="ECO:0000313" key="3">
    <source>
        <dbReference type="Proteomes" id="UP001526430"/>
    </source>
</evidence>
<feature type="transmembrane region" description="Helical" evidence="1">
    <location>
        <begin position="91"/>
        <end position="114"/>
    </location>
</feature>
<name>A0ABT3NSE0_9PROT</name>
<gene>
    <name evidence="2" type="ORF">OF850_04045</name>
</gene>
<reference evidence="2 3" key="1">
    <citation type="submission" date="2022-10" db="EMBL/GenBank/DDBJ databases">
        <title>Roseococcus glaciei nov., sp. nov., isolated from glacier.</title>
        <authorList>
            <person name="Liu Q."/>
            <person name="Xin Y.-H."/>
        </authorList>
    </citation>
    <scope>NUCLEOTIDE SEQUENCE [LARGE SCALE GENOMIC DNA]</scope>
    <source>
        <strain evidence="2 3">MDT2-1-1</strain>
    </source>
</reference>
<keyword evidence="1" id="KW-0812">Transmembrane</keyword>
<organism evidence="2 3">
    <name type="scientific">Sabulicella glaciei</name>
    <dbReference type="NCBI Taxonomy" id="2984948"/>
    <lineage>
        <taxon>Bacteria</taxon>
        <taxon>Pseudomonadati</taxon>
        <taxon>Pseudomonadota</taxon>
        <taxon>Alphaproteobacteria</taxon>
        <taxon>Acetobacterales</taxon>
        <taxon>Acetobacteraceae</taxon>
        <taxon>Sabulicella</taxon>
    </lineage>
</organism>
<proteinExistence type="predicted"/>
<protein>
    <submittedName>
        <fullName evidence="2">Uncharacterized protein</fullName>
    </submittedName>
</protein>
<dbReference type="EMBL" id="JAPFQI010000001">
    <property type="protein sequence ID" value="MCW8084788.1"/>
    <property type="molecule type" value="Genomic_DNA"/>
</dbReference>
<dbReference type="Proteomes" id="UP001526430">
    <property type="component" value="Unassembled WGS sequence"/>
</dbReference>
<comment type="caution">
    <text evidence="2">The sequence shown here is derived from an EMBL/GenBank/DDBJ whole genome shotgun (WGS) entry which is preliminary data.</text>
</comment>
<accession>A0ABT3NSE0</accession>
<keyword evidence="3" id="KW-1185">Reference proteome</keyword>
<feature type="transmembrane region" description="Helical" evidence="1">
    <location>
        <begin position="50"/>
        <end position="71"/>
    </location>
</feature>
<dbReference type="RefSeq" id="WP_301588515.1">
    <property type="nucleotide sequence ID" value="NZ_JAPFQI010000001.1"/>
</dbReference>
<keyword evidence="1" id="KW-0472">Membrane</keyword>
<feature type="transmembrane region" description="Helical" evidence="1">
    <location>
        <begin position="15"/>
        <end position="38"/>
    </location>
</feature>
<evidence type="ECO:0000256" key="1">
    <source>
        <dbReference type="SAM" id="Phobius"/>
    </source>
</evidence>
<evidence type="ECO:0000313" key="2">
    <source>
        <dbReference type="EMBL" id="MCW8084788.1"/>
    </source>
</evidence>
<sequence>MIGGIARALRPTAPLFLWGAHFGLIYAIHSFACERGFVEARMLGMPFVQALVAGVTVLALLGLALLAWAPLARMGLPEVDGGEEEPRFRLWLLFAACCAAALTILFQAAPAFVLPAC</sequence>